<accession>A0AAD6ZZC5</accession>
<sequence>MNEKTFDTQSIISERTLCASPEPLDLPPPPRPTRFQWAPVPPPPPCPTRVQCAPVPPIPTSPSHAARVHVRIVTVIGFALWSINFSLSLVEFFHLVRTSGERQPQAQLRVLLAWAVCCGLLVLVATAVFVSTLFRRPSARFIGFMHSFAIFMSATSCIVGFAVLFPAIAQCVRCSNQERAMRIFLCGGVPVASVWTWVWIPTVRKFVPAAEK</sequence>
<feature type="transmembrane region" description="Helical" evidence="1">
    <location>
        <begin position="111"/>
        <end position="134"/>
    </location>
</feature>
<protein>
    <submittedName>
        <fullName evidence="2">Uncharacterized protein</fullName>
    </submittedName>
</protein>
<evidence type="ECO:0000256" key="1">
    <source>
        <dbReference type="SAM" id="Phobius"/>
    </source>
</evidence>
<name>A0AAD6ZZC5_9AGAR</name>
<evidence type="ECO:0000313" key="3">
    <source>
        <dbReference type="Proteomes" id="UP001218218"/>
    </source>
</evidence>
<reference evidence="2" key="1">
    <citation type="submission" date="2023-03" db="EMBL/GenBank/DDBJ databases">
        <title>Massive genome expansion in bonnet fungi (Mycena s.s.) driven by repeated elements and novel gene families across ecological guilds.</title>
        <authorList>
            <consortium name="Lawrence Berkeley National Laboratory"/>
            <person name="Harder C.B."/>
            <person name="Miyauchi S."/>
            <person name="Viragh M."/>
            <person name="Kuo A."/>
            <person name="Thoen E."/>
            <person name="Andreopoulos B."/>
            <person name="Lu D."/>
            <person name="Skrede I."/>
            <person name="Drula E."/>
            <person name="Henrissat B."/>
            <person name="Morin E."/>
            <person name="Kohler A."/>
            <person name="Barry K."/>
            <person name="LaButti K."/>
            <person name="Morin E."/>
            <person name="Salamov A."/>
            <person name="Lipzen A."/>
            <person name="Mereny Z."/>
            <person name="Hegedus B."/>
            <person name="Baldrian P."/>
            <person name="Stursova M."/>
            <person name="Weitz H."/>
            <person name="Taylor A."/>
            <person name="Grigoriev I.V."/>
            <person name="Nagy L.G."/>
            <person name="Martin F."/>
            <person name="Kauserud H."/>
        </authorList>
    </citation>
    <scope>NUCLEOTIDE SEQUENCE</scope>
    <source>
        <strain evidence="2">CBHHK002</strain>
    </source>
</reference>
<keyword evidence="3" id="KW-1185">Reference proteome</keyword>
<dbReference type="AlphaFoldDB" id="A0AAD6ZZC5"/>
<organism evidence="2 3">
    <name type="scientific">Mycena albidolilacea</name>
    <dbReference type="NCBI Taxonomy" id="1033008"/>
    <lineage>
        <taxon>Eukaryota</taxon>
        <taxon>Fungi</taxon>
        <taxon>Dikarya</taxon>
        <taxon>Basidiomycota</taxon>
        <taxon>Agaricomycotina</taxon>
        <taxon>Agaricomycetes</taxon>
        <taxon>Agaricomycetidae</taxon>
        <taxon>Agaricales</taxon>
        <taxon>Marasmiineae</taxon>
        <taxon>Mycenaceae</taxon>
        <taxon>Mycena</taxon>
    </lineage>
</organism>
<dbReference type="EMBL" id="JARIHO010000020">
    <property type="protein sequence ID" value="KAJ7346524.1"/>
    <property type="molecule type" value="Genomic_DNA"/>
</dbReference>
<feature type="transmembrane region" description="Helical" evidence="1">
    <location>
        <begin position="68"/>
        <end position="90"/>
    </location>
</feature>
<keyword evidence="1" id="KW-1133">Transmembrane helix</keyword>
<feature type="transmembrane region" description="Helical" evidence="1">
    <location>
        <begin position="146"/>
        <end position="168"/>
    </location>
</feature>
<dbReference type="Proteomes" id="UP001218218">
    <property type="component" value="Unassembled WGS sequence"/>
</dbReference>
<gene>
    <name evidence="2" type="ORF">DFH08DRAFT_192923</name>
</gene>
<comment type="caution">
    <text evidence="2">The sequence shown here is derived from an EMBL/GenBank/DDBJ whole genome shotgun (WGS) entry which is preliminary data.</text>
</comment>
<keyword evidence="1" id="KW-0812">Transmembrane</keyword>
<feature type="transmembrane region" description="Helical" evidence="1">
    <location>
        <begin position="180"/>
        <end position="200"/>
    </location>
</feature>
<keyword evidence="1" id="KW-0472">Membrane</keyword>
<evidence type="ECO:0000313" key="2">
    <source>
        <dbReference type="EMBL" id="KAJ7346524.1"/>
    </source>
</evidence>
<proteinExistence type="predicted"/>